<evidence type="ECO:0000256" key="5">
    <source>
        <dbReference type="ARBA" id="ARBA00022801"/>
    </source>
</evidence>
<evidence type="ECO:0000256" key="7">
    <source>
        <dbReference type="ARBA" id="ARBA00023080"/>
    </source>
</evidence>
<reference evidence="13 14" key="1">
    <citation type="journal article" date="2015" name="Nature">
        <title>rRNA introns, odd ribosomes, and small enigmatic genomes across a large radiation of phyla.</title>
        <authorList>
            <person name="Brown C.T."/>
            <person name="Hug L.A."/>
            <person name="Thomas B.C."/>
            <person name="Sharon I."/>
            <person name="Castelle C.J."/>
            <person name="Singh A."/>
            <person name="Wilkins M.J."/>
            <person name="Williams K.H."/>
            <person name="Banfield J.F."/>
        </authorList>
    </citation>
    <scope>NUCLEOTIDE SEQUENCE [LARGE SCALE GENOMIC DNA]</scope>
</reference>
<comment type="function">
    <text evidence="10">Pyrophosphatase that catalyzes the hydrolysis of nucleoside triphosphates to their monophosphate derivatives, with a high preference for the non-canonical purine nucleotides XTP (xanthosine triphosphate), dITP (deoxyinosine triphosphate) and ITP. Seems to function as a house-cleaning enzyme that removes non-canonical purine nucleotides from the nucleotide pool, thus preventing their incorporation into DNA/RNA and avoiding chromosomal lesions.</text>
</comment>
<dbReference type="Gene3D" id="3.90.950.10">
    <property type="match status" value="1"/>
</dbReference>
<dbReference type="GO" id="GO:0036220">
    <property type="term" value="F:ITP diphosphatase activity"/>
    <property type="evidence" value="ECO:0007669"/>
    <property type="project" value="UniProtKB-UniRule"/>
</dbReference>
<dbReference type="SUPFAM" id="SSF52972">
    <property type="entry name" value="ITPase-like"/>
    <property type="match status" value="1"/>
</dbReference>
<dbReference type="CDD" id="cd00515">
    <property type="entry name" value="HAM1"/>
    <property type="match status" value="1"/>
</dbReference>
<keyword evidence="7 10" id="KW-0546">Nucleotide metabolism</keyword>
<feature type="binding site" evidence="10">
    <location>
        <begin position="178"/>
        <end position="179"/>
    </location>
    <ligand>
        <name>substrate</name>
    </ligand>
</feature>
<dbReference type="Proteomes" id="UP000034849">
    <property type="component" value="Unassembled WGS sequence"/>
</dbReference>
<evidence type="ECO:0000256" key="9">
    <source>
        <dbReference type="ARBA" id="ARBA00052017"/>
    </source>
</evidence>
<comment type="catalytic activity">
    <reaction evidence="10">
        <text>ITP + H2O = IMP + diphosphate + H(+)</text>
        <dbReference type="Rhea" id="RHEA:29399"/>
        <dbReference type="ChEBI" id="CHEBI:15377"/>
        <dbReference type="ChEBI" id="CHEBI:15378"/>
        <dbReference type="ChEBI" id="CHEBI:33019"/>
        <dbReference type="ChEBI" id="CHEBI:58053"/>
        <dbReference type="ChEBI" id="CHEBI:61402"/>
        <dbReference type="EC" id="3.6.1.66"/>
    </reaction>
</comment>
<dbReference type="EC" id="3.6.1.66" evidence="10"/>
<dbReference type="PANTHER" id="PTHR11067">
    <property type="entry name" value="INOSINE TRIPHOSPHATE PYROPHOSPHATASE/HAM1 PROTEIN"/>
    <property type="match status" value="1"/>
</dbReference>
<evidence type="ECO:0000256" key="6">
    <source>
        <dbReference type="ARBA" id="ARBA00022842"/>
    </source>
</evidence>
<organism evidence="13 14">
    <name type="scientific">Candidatus Magasanikbacteria bacterium GW2011_GWC2_37_14</name>
    <dbReference type="NCBI Taxonomy" id="1619046"/>
    <lineage>
        <taxon>Bacteria</taxon>
        <taxon>Candidatus Magasanikiibacteriota</taxon>
    </lineage>
</organism>
<dbReference type="PRINTS" id="PR00502">
    <property type="entry name" value="NUDIXFAMILY"/>
</dbReference>
<dbReference type="PANTHER" id="PTHR11067:SF9">
    <property type="entry name" value="INOSINE TRIPHOSPHATE PYROPHOSPHATASE"/>
    <property type="match status" value="1"/>
</dbReference>
<dbReference type="SUPFAM" id="SSF55811">
    <property type="entry name" value="Nudix"/>
    <property type="match status" value="1"/>
</dbReference>
<gene>
    <name evidence="13" type="ORF">US42_C0002G0061</name>
</gene>
<feature type="binding site" evidence="10">
    <location>
        <position position="71"/>
    </location>
    <ligand>
        <name>Mg(2+)</name>
        <dbReference type="ChEBI" id="CHEBI:18420"/>
    </ligand>
</feature>
<dbReference type="InterPro" id="IPR020476">
    <property type="entry name" value="Nudix_hydrolase"/>
</dbReference>
<dbReference type="PROSITE" id="PS51462">
    <property type="entry name" value="NUDIX"/>
    <property type="match status" value="1"/>
</dbReference>
<evidence type="ECO:0000256" key="11">
    <source>
        <dbReference type="RuleBase" id="RU003781"/>
    </source>
</evidence>
<feature type="active site" description="Proton acceptor" evidence="10">
    <location>
        <position position="71"/>
    </location>
</feature>
<dbReference type="STRING" id="1619046.US42_C0002G0061"/>
<dbReference type="InterPro" id="IPR000086">
    <property type="entry name" value="NUDIX_hydrolase_dom"/>
</dbReference>
<keyword evidence="5 10" id="KW-0378">Hydrolase</keyword>
<feature type="binding site" evidence="10">
    <location>
        <position position="42"/>
    </location>
    <ligand>
        <name>Mg(2+)</name>
        <dbReference type="ChEBI" id="CHEBI:18420"/>
    </ligand>
</feature>
<feature type="binding site" evidence="10">
    <location>
        <position position="173"/>
    </location>
    <ligand>
        <name>substrate</name>
    </ligand>
</feature>
<dbReference type="InterPro" id="IPR015797">
    <property type="entry name" value="NUDIX_hydrolase-like_dom_sf"/>
</dbReference>
<comment type="cofactor">
    <cofactor evidence="10">
        <name>Mg(2+)</name>
        <dbReference type="ChEBI" id="CHEBI:18420"/>
    </cofactor>
    <text evidence="10">Binds 1 Mg(2+) ion per subunit.</text>
</comment>
<feature type="domain" description="Nudix hydrolase" evidence="12">
    <location>
        <begin position="196"/>
        <end position="331"/>
    </location>
</feature>
<dbReference type="NCBIfam" id="TIGR00042">
    <property type="entry name" value="RdgB/HAM1 family non-canonical purine NTP pyrophosphatase"/>
    <property type="match status" value="1"/>
</dbReference>
<comment type="subunit">
    <text evidence="2 10">Homodimer.</text>
</comment>
<evidence type="ECO:0000313" key="14">
    <source>
        <dbReference type="Proteomes" id="UP000034849"/>
    </source>
</evidence>
<evidence type="ECO:0000256" key="3">
    <source>
        <dbReference type="ARBA" id="ARBA00022723"/>
    </source>
</evidence>
<name>A0A0G0JJ75_9BACT</name>
<sequence length="342" mass="39167">MQKVLIATTNQGKFNETKEFLSDLAFNFISLNDLNKKISPPEENEDNLEKNAMSKAVYYGEKTGLITLCDDSGLFVKTLKNFPGIYSARIAKTDKERCKIILEKLKNKKSRSAIFALVYALYNPSNQDLYLASGMTKGKITEKEIGKNGFGYDQIFYVNEKKKTYAQMKIQEKNSCSHRAKALNKVKYFLLNQFDPKHIVVPFGIIVKEGKMLISLRNDPHRPKSHKKWEMPGGGVDFGDNVESTLLKEVKEETGYKIKIIKQLQGITVKSVAYPNYKYQVFLVPFVCKIISGKLALNSNEVLTTKWIKPNDYKNYKFLEGNNIMLKKLLPQLKQVIKDFKL</sequence>
<keyword evidence="4 10" id="KW-0547">Nucleotide-binding</keyword>
<comment type="catalytic activity">
    <reaction evidence="9 10">
        <text>XTP + H2O = XMP + diphosphate + H(+)</text>
        <dbReference type="Rhea" id="RHEA:28610"/>
        <dbReference type="ChEBI" id="CHEBI:15377"/>
        <dbReference type="ChEBI" id="CHEBI:15378"/>
        <dbReference type="ChEBI" id="CHEBI:33019"/>
        <dbReference type="ChEBI" id="CHEBI:57464"/>
        <dbReference type="ChEBI" id="CHEBI:61314"/>
        <dbReference type="EC" id="3.6.1.66"/>
    </reaction>
</comment>
<evidence type="ECO:0000313" key="13">
    <source>
        <dbReference type="EMBL" id="KKQ28106.1"/>
    </source>
</evidence>
<dbReference type="GO" id="GO:0035870">
    <property type="term" value="F:dITP diphosphatase activity"/>
    <property type="evidence" value="ECO:0007669"/>
    <property type="project" value="UniProtKB-UniRule"/>
</dbReference>
<dbReference type="EMBL" id="LBSX01000002">
    <property type="protein sequence ID" value="KKQ28106.1"/>
    <property type="molecule type" value="Genomic_DNA"/>
</dbReference>
<dbReference type="GO" id="GO:0000166">
    <property type="term" value="F:nucleotide binding"/>
    <property type="evidence" value="ECO:0007669"/>
    <property type="project" value="UniProtKB-KW"/>
</dbReference>
<evidence type="ECO:0000259" key="12">
    <source>
        <dbReference type="PROSITE" id="PS51462"/>
    </source>
</evidence>
<comment type="similarity">
    <text evidence="1 10 11">Belongs to the HAM1 NTPase family.</text>
</comment>
<evidence type="ECO:0000256" key="4">
    <source>
        <dbReference type="ARBA" id="ARBA00022741"/>
    </source>
</evidence>
<dbReference type="GO" id="GO:0009117">
    <property type="term" value="P:nucleotide metabolic process"/>
    <property type="evidence" value="ECO:0007669"/>
    <property type="project" value="UniProtKB-KW"/>
</dbReference>
<comment type="catalytic activity">
    <reaction evidence="8 10">
        <text>dITP + H2O = dIMP + diphosphate + H(+)</text>
        <dbReference type="Rhea" id="RHEA:28342"/>
        <dbReference type="ChEBI" id="CHEBI:15377"/>
        <dbReference type="ChEBI" id="CHEBI:15378"/>
        <dbReference type="ChEBI" id="CHEBI:33019"/>
        <dbReference type="ChEBI" id="CHEBI:61194"/>
        <dbReference type="ChEBI" id="CHEBI:61382"/>
        <dbReference type="EC" id="3.6.1.66"/>
    </reaction>
</comment>
<dbReference type="GO" id="GO:0017111">
    <property type="term" value="F:ribonucleoside triphosphate phosphatase activity"/>
    <property type="evidence" value="ECO:0007669"/>
    <property type="project" value="InterPro"/>
</dbReference>
<evidence type="ECO:0000256" key="10">
    <source>
        <dbReference type="HAMAP-Rule" id="MF_01405"/>
    </source>
</evidence>
<evidence type="ECO:0000256" key="2">
    <source>
        <dbReference type="ARBA" id="ARBA00011738"/>
    </source>
</evidence>
<dbReference type="FunFam" id="3.90.950.10:FF:000001">
    <property type="entry name" value="dITP/XTP pyrophosphatase"/>
    <property type="match status" value="1"/>
</dbReference>
<dbReference type="GO" id="GO:0046872">
    <property type="term" value="F:metal ion binding"/>
    <property type="evidence" value="ECO:0007669"/>
    <property type="project" value="UniProtKB-KW"/>
</dbReference>
<accession>A0A0G0JJ75</accession>
<comment type="caution">
    <text evidence="13">The sequence shown here is derived from an EMBL/GenBank/DDBJ whole genome shotgun (WGS) entry which is preliminary data.</text>
</comment>
<keyword evidence="6 10" id="KW-0460">Magnesium</keyword>
<dbReference type="GO" id="GO:0036222">
    <property type="term" value="F:XTP diphosphatase activity"/>
    <property type="evidence" value="ECO:0007669"/>
    <property type="project" value="UniProtKB-UniRule"/>
</dbReference>
<evidence type="ECO:0000256" key="8">
    <source>
        <dbReference type="ARBA" id="ARBA00051875"/>
    </source>
</evidence>
<feature type="binding site" evidence="10">
    <location>
        <begin position="150"/>
        <end position="153"/>
    </location>
    <ligand>
        <name>substrate</name>
    </ligand>
</feature>
<dbReference type="AlphaFoldDB" id="A0A0G0JJ75"/>
<dbReference type="InterPro" id="IPR020922">
    <property type="entry name" value="dITP/XTP_pyrophosphatase"/>
</dbReference>
<keyword evidence="3 10" id="KW-0479">Metal-binding</keyword>
<dbReference type="HAMAP" id="MF_01405">
    <property type="entry name" value="Non_canon_purine_NTPase"/>
    <property type="match status" value="1"/>
</dbReference>
<proteinExistence type="inferred from homology"/>
<dbReference type="InterPro" id="IPR002637">
    <property type="entry name" value="RdgB/HAM1"/>
</dbReference>
<dbReference type="Pfam" id="PF01725">
    <property type="entry name" value="Ham1p_like"/>
    <property type="match status" value="1"/>
</dbReference>
<feature type="binding site" evidence="10">
    <location>
        <begin position="8"/>
        <end position="13"/>
    </location>
    <ligand>
        <name>substrate</name>
    </ligand>
</feature>
<dbReference type="Gene3D" id="3.90.79.10">
    <property type="entry name" value="Nucleoside Triphosphate Pyrophosphohydrolase"/>
    <property type="match status" value="1"/>
</dbReference>
<dbReference type="Pfam" id="PF00293">
    <property type="entry name" value="NUDIX"/>
    <property type="match status" value="1"/>
</dbReference>
<dbReference type="InterPro" id="IPR029001">
    <property type="entry name" value="ITPase-like_fam"/>
</dbReference>
<dbReference type="GO" id="GO:0009146">
    <property type="term" value="P:purine nucleoside triphosphate catabolic process"/>
    <property type="evidence" value="ECO:0007669"/>
    <property type="project" value="UniProtKB-UniRule"/>
</dbReference>
<feature type="binding site" evidence="10">
    <location>
        <position position="72"/>
    </location>
    <ligand>
        <name>substrate</name>
    </ligand>
</feature>
<dbReference type="GO" id="GO:0005829">
    <property type="term" value="C:cytosol"/>
    <property type="evidence" value="ECO:0007669"/>
    <property type="project" value="TreeGrafter"/>
</dbReference>
<protein>
    <recommendedName>
        <fullName evidence="10">dITP/XTP pyrophosphatase</fullName>
        <ecNumber evidence="10">3.6.1.66</ecNumber>
    </recommendedName>
    <alternativeName>
        <fullName evidence="10">Non-canonical purine NTP pyrophosphatase</fullName>
    </alternativeName>
    <alternativeName>
        <fullName evidence="10">Non-standard purine NTP pyrophosphatase</fullName>
    </alternativeName>
    <alternativeName>
        <fullName evidence="10">Nucleoside-triphosphate diphosphatase</fullName>
    </alternativeName>
    <alternativeName>
        <fullName evidence="10">Nucleoside-triphosphate pyrophosphatase</fullName>
        <shortName evidence="10">NTPase</shortName>
    </alternativeName>
</protein>
<evidence type="ECO:0000256" key="1">
    <source>
        <dbReference type="ARBA" id="ARBA00008023"/>
    </source>
</evidence>